<reference evidence="3 4" key="1">
    <citation type="journal article" date="2017" name="BMC Genomics">
        <title>Chromosome level assembly and secondary metabolite potential of the parasitic fungus Cordyceps militaris.</title>
        <authorList>
            <person name="Kramer G.J."/>
            <person name="Nodwell J.R."/>
        </authorList>
    </citation>
    <scope>NUCLEOTIDE SEQUENCE [LARGE SCALE GENOMIC DNA]</scope>
    <source>
        <strain evidence="3 4">ATCC 34164</strain>
    </source>
</reference>
<evidence type="ECO:0000256" key="1">
    <source>
        <dbReference type="SAM" id="Coils"/>
    </source>
</evidence>
<dbReference type="OrthoDB" id="10255522at2759"/>
<dbReference type="Gene3D" id="1.10.287.1490">
    <property type="match status" value="1"/>
</dbReference>
<evidence type="ECO:0000313" key="4">
    <source>
        <dbReference type="Proteomes" id="UP000323067"/>
    </source>
</evidence>
<keyword evidence="1" id="KW-0175">Coiled coil</keyword>
<protein>
    <submittedName>
        <fullName evidence="3">Uncharacterized protein</fullName>
    </submittedName>
</protein>
<gene>
    <name evidence="3" type="ORF">A9K55_001526</name>
</gene>
<dbReference type="AlphaFoldDB" id="A0A2H4SS02"/>
<sequence length="653" mass="71544">MFGTVRHREDTSATVDRLVQGFNDCHARLRQLEISEEQLDSKTALARTVNVDAAVNWHDDGGRRIGGEITEKAMQEHVRFDTLQRSYDEPPSLTDAASPPPSQDALHDGDYSLQVLRHLGPDATYTLDGAMERQRAMIDAAHHALDGLGGANRALLADLTESRAQAVSLAAALDDLHAVHRAAEASAEQQLERLYAAQSELSAFHRVAAVERDELARRQEEIEILHGELRRLRADGAAIHGENACMQNTIAAQCRAEVVLRGEVAARTAEKETVEAELAGAQDEIRSLKACLQDKDAFIDALRRDVEALVAEKETVEVEKTSSQRENMSLKACLEGKDTFIDTLRRELAALTADKETVEGEIASSQDENMSLKACLQGKDAFIDALRRQVDNEKRARQSAHSLLVAISGLPAQGQHWEDLSASLKLSRQSPCASSAGGWQWLPAWDDGAQLADTHHSTTAALCFACVCLHHWMDDHGRARDCLQALVNSLHSAAELPVGLCHTVLFAVLDAAGRRPLRFDIALLLCQAAQLIAAKCRSERRSEAAAKVRACASRDCADGALLDALLDGDDLASRRVPFCTPTLAQEGQIVYVQSIDSLLFVSREKSRLRWISVRCIDWTKSSVDAVHLRSGDVSQKVKFGQVGVELFKALLHL</sequence>
<feature type="coiled-coil region" evidence="1">
    <location>
        <begin position="264"/>
        <end position="368"/>
    </location>
</feature>
<name>A0A2H4SS02_CORMI</name>
<accession>A0A2H4SS02</accession>
<dbReference type="EMBL" id="CP023326">
    <property type="protein sequence ID" value="ATY65876.1"/>
    <property type="molecule type" value="Genomic_DNA"/>
</dbReference>
<organism evidence="3 4">
    <name type="scientific">Cordyceps militaris</name>
    <name type="common">Caterpillar fungus</name>
    <name type="synonym">Clavaria militaris</name>
    <dbReference type="NCBI Taxonomy" id="73501"/>
    <lineage>
        <taxon>Eukaryota</taxon>
        <taxon>Fungi</taxon>
        <taxon>Dikarya</taxon>
        <taxon>Ascomycota</taxon>
        <taxon>Pezizomycotina</taxon>
        <taxon>Sordariomycetes</taxon>
        <taxon>Hypocreomycetidae</taxon>
        <taxon>Hypocreales</taxon>
        <taxon>Cordycipitaceae</taxon>
        <taxon>Cordyceps</taxon>
    </lineage>
</organism>
<evidence type="ECO:0000256" key="2">
    <source>
        <dbReference type="SAM" id="MobiDB-lite"/>
    </source>
</evidence>
<evidence type="ECO:0000313" key="3">
    <source>
        <dbReference type="EMBL" id="ATY65876.1"/>
    </source>
</evidence>
<proteinExistence type="predicted"/>
<dbReference type="Proteomes" id="UP000323067">
    <property type="component" value="Chromosome iii"/>
</dbReference>
<feature type="region of interest" description="Disordered" evidence="2">
    <location>
        <begin position="86"/>
        <end position="107"/>
    </location>
</feature>
<dbReference type="VEuPathDB" id="FungiDB:A9K55_001526"/>